<organism evidence="2 3">
    <name type="scientific">Macrostomum lignano</name>
    <dbReference type="NCBI Taxonomy" id="282301"/>
    <lineage>
        <taxon>Eukaryota</taxon>
        <taxon>Metazoa</taxon>
        <taxon>Spiralia</taxon>
        <taxon>Lophotrochozoa</taxon>
        <taxon>Platyhelminthes</taxon>
        <taxon>Rhabditophora</taxon>
        <taxon>Macrostomorpha</taxon>
        <taxon>Macrostomida</taxon>
        <taxon>Macrostomidae</taxon>
        <taxon>Macrostomum</taxon>
    </lineage>
</organism>
<comment type="caution">
    <text evidence="2">The sequence shown here is derived from an EMBL/GenBank/DDBJ whole genome shotgun (WGS) entry which is preliminary data.</text>
</comment>
<feature type="compositionally biased region" description="Basic and acidic residues" evidence="1">
    <location>
        <begin position="82"/>
        <end position="93"/>
    </location>
</feature>
<feature type="region of interest" description="Disordered" evidence="1">
    <location>
        <begin position="1"/>
        <end position="118"/>
    </location>
</feature>
<sequence length="118" mass="12587">MVKPGIQPLSDTPQTAKTDSSDSKDGLLRQQRLTPQTAKTDSSDSRDGLLRQQRRTPQTAKTDSSDSKDGLLGQQGRTPRTAKTDSSDSKDGDSSDTPAGSRCCQPQEGRAGNMTAPH</sequence>
<keyword evidence="3" id="KW-1185">Reference proteome</keyword>
<dbReference type="EMBL" id="NIVC01004313">
    <property type="protein sequence ID" value="PAA47845.1"/>
    <property type="molecule type" value="Genomic_DNA"/>
</dbReference>
<name>A0A267DF54_9PLAT</name>
<protein>
    <submittedName>
        <fullName evidence="2">Uncharacterized protein</fullName>
    </submittedName>
</protein>
<evidence type="ECO:0000313" key="2">
    <source>
        <dbReference type="EMBL" id="PAA47845.1"/>
    </source>
</evidence>
<dbReference type="Proteomes" id="UP000215902">
    <property type="component" value="Unassembled WGS sequence"/>
</dbReference>
<gene>
    <name evidence="2" type="ORF">BOX15_Mlig017450g1</name>
</gene>
<dbReference type="AlphaFoldDB" id="A0A267DF54"/>
<feature type="compositionally biased region" description="Polar residues" evidence="1">
    <location>
        <begin position="31"/>
        <end position="40"/>
    </location>
</feature>
<reference evidence="2 3" key="1">
    <citation type="submission" date="2017-06" db="EMBL/GenBank/DDBJ databases">
        <title>A platform for efficient transgenesis in Macrostomum lignano, a flatworm model organism for stem cell research.</title>
        <authorList>
            <person name="Berezikov E."/>
        </authorList>
    </citation>
    <scope>NUCLEOTIDE SEQUENCE [LARGE SCALE GENOMIC DNA]</scope>
    <source>
        <strain evidence="2">DV1</strain>
        <tissue evidence="2">Whole organism</tissue>
    </source>
</reference>
<proteinExistence type="predicted"/>
<evidence type="ECO:0000313" key="3">
    <source>
        <dbReference type="Proteomes" id="UP000215902"/>
    </source>
</evidence>
<evidence type="ECO:0000256" key="1">
    <source>
        <dbReference type="SAM" id="MobiDB-lite"/>
    </source>
</evidence>
<feature type="compositionally biased region" description="Polar residues" evidence="1">
    <location>
        <begin position="9"/>
        <end position="18"/>
    </location>
</feature>
<accession>A0A267DF54</accession>